<dbReference type="STRING" id="34103.SAMN05421778_102276"/>
<dbReference type="GO" id="GO:0004713">
    <property type="term" value="F:protein tyrosine kinase activity"/>
    <property type="evidence" value="ECO:0007669"/>
    <property type="project" value="TreeGrafter"/>
</dbReference>
<reference evidence="9 10" key="1">
    <citation type="journal article" date="2014" name="FEMS Microbiol. Ecol.">
        <title>Sphaerotilus natans encrusted with nanoball-shaped Fe(III) oxide minerals formed by nitrate-reducing mixotrophic Fe(II) oxidation.</title>
        <authorList>
            <person name="Park S."/>
            <person name="Kim D.H."/>
            <person name="Lee J.H."/>
            <person name="Hur H.G."/>
        </authorList>
    </citation>
    <scope>NUCLEOTIDE SEQUENCE [LARGE SCALE GENOMIC DNA]</scope>
    <source>
        <strain evidence="9 10">DSM 6575</strain>
    </source>
</reference>
<dbReference type="InterPro" id="IPR050445">
    <property type="entry name" value="Bact_polysacc_biosynth/exp"/>
</dbReference>
<evidence type="ECO:0000256" key="2">
    <source>
        <dbReference type="ARBA" id="ARBA00022475"/>
    </source>
</evidence>
<dbReference type="InterPro" id="IPR017468">
    <property type="entry name" value="Chain_len_reg_EpsF"/>
</dbReference>
<evidence type="ECO:0000313" key="10">
    <source>
        <dbReference type="Proteomes" id="UP000026714"/>
    </source>
</evidence>
<dbReference type="NCBIfam" id="TIGR03017">
    <property type="entry name" value="EpsF"/>
    <property type="match status" value="1"/>
</dbReference>
<comment type="caution">
    <text evidence="9">The sequence shown here is derived from an EMBL/GenBank/DDBJ whole genome shotgun (WGS) entry which is preliminary data.</text>
</comment>
<dbReference type="PANTHER" id="PTHR32309">
    <property type="entry name" value="TYROSINE-PROTEIN KINASE"/>
    <property type="match status" value="1"/>
</dbReference>
<dbReference type="PANTHER" id="PTHR32309:SF13">
    <property type="entry name" value="FERRIC ENTEROBACTIN TRANSPORT PROTEIN FEPE"/>
    <property type="match status" value="1"/>
</dbReference>
<evidence type="ECO:0000256" key="4">
    <source>
        <dbReference type="ARBA" id="ARBA00022989"/>
    </source>
</evidence>
<evidence type="ECO:0000256" key="6">
    <source>
        <dbReference type="SAM" id="Coils"/>
    </source>
</evidence>
<dbReference type="Proteomes" id="UP000026714">
    <property type="component" value="Unassembled WGS sequence"/>
</dbReference>
<keyword evidence="2" id="KW-1003">Cell membrane</keyword>
<keyword evidence="10" id="KW-1185">Reference proteome</keyword>
<keyword evidence="5 7" id="KW-0472">Membrane</keyword>
<evidence type="ECO:0000259" key="8">
    <source>
        <dbReference type="Pfam" id="PF02706"/>
    </source>
</evidence>
<evidence type="ECO:0000256" key="1">
    <source>
        <dbReference type="ARBA" id="ARBA00004651"/>
    </source>
</evidence>
<accession>A0A059KNK4</accession>
<dbReference type="GO" id="GO:0005886">
    <property type="term" value="C:plasma membrane"/>
    <property type="evidence" value="ECO:0007669"/>
    <property type="project" value="UniProtKB-SubCell"/>
</dbReference>
<evidence type="ECO:0000313" key="9">
    <source>
        <dbReference type="EMBL" id="KDB53022.1"/>
    </source>
</evidence>
<keyword evidence="4 7" id="KW-1133">Transmembrane helix</keyword>
<feature type="transmembrane region" description="Helical" evidence="7">
    <location>
        <begin position="400"/>
        <end position="422"/>
    </location>
</feature>
<sequence>MSLARFLMALRARWRLALAVLLAVLGLTLAVSLLLPTRYTATAMVLVDARAADPVAPGDAQPPQASTYMAMQVDLIQSERVARAVIAATGLGRADGPARAKWQDETGGVGDFEAWLATAMRKRLEVRPAKESGVISIAYTAESREEAARLANAFVQAFVDTSLALRLDPARGSSDFFDARARQLRAALEEAQQRLSAFQREHGLLAVGSDERVDIETARLSELSSQLVALQAQAGESGSRRAQAAASPDRAPEVLAHPVVAGLSADLARQEARLDEMGARLGEQHPQMLEQRATVERLRRQLATESRRVASSLGLSDNVNQQRLAQAKAALDEQRARVLELTTRRDEARVLLRDVQNAQQAYDAVAGRATQSGTERQARLSNVSVLKQATAPAQASSPLLGVNLGIAAVLGSVLALGATLLAELRDRRLRCADDVPELLGLPLLVEIPSSRPGARTPVAAFPALRGPGRAGRT</sequence>
<keyword evidence="6" id="KW-0175">Coiled coil</keyword>
<organism evidence="9 10">
    <name type="scientific">Sphaerotilus natans subsp. natans DSM 6575</name>
    <dbReference type="NCBI Taxonomy" id="1286631"/>
    <lineage>
        <taxon>Bacteria</taxon>
        <taxon>Pseudomonadati</taxon>
        <taxon>Pseudomonadota</taxon>
        <taxon>Betaproteobacteria</taxon>
        <taxon>Burkholderiales</taxon>
        <taxon>Sphaerotilaceae</taxon>
        <taxon>Sphaerotilus</taxon>
    </lineage>
</organism>
<protein>
    <recommendedName>
        <fullName evidence="8">Polysaccharide chain length determinant N-terminal domain-containing protein</fullName>
    </recommendedName>
</protein>
<feature type="coiled-coil region" evidence="6">
    <location>
        <begin position="260"/>
        <end position="344"/>
    </location>
</feature>
<feature type="domain" description="Polysaccharide chain length determinant N-terminal" evidence="8">
    <location>
        <begin position="2"/>
        <end position="87"/>
    </location>
</feature>
<feature type="coiled-coil region" evidence="6">
    <location>
        <begin position="174"/>
        <end position="233"/>
    </location>
</feature>
<evidence type="ECO:0000256" key="7">
    <source>
        <dbReference type="SAM" id="Phobius"/>
    </source>
</evidence>
<dbReference type="InterPro" id="IPR003856">
    <property type="entry name" value="LPS_length_determ_N"/>
</dbReference>
<dbReference type="EMBL" id="AZRA01000032">
    <property type="protein sequence ID" value="KDB53022.1"/>
    <property type="molecule type" value="Genomic_DNA"/>
</dbReference>
<keyword evidence="3 7" id="KW-0812">Transmembrane</keyword>
<comment type="subcellular location">
    <subcellularLocation>
        <location evidence="1">Cell membrane</location>
        <topology evidence="1">Multi-pass membrane protein</topology>
    </subcellularLocation>
</comment>
<dbReference type="RefSeq" id="WP_076458576.1">
    <property type="nucleotide sequence ID" value="NZ_AZRA01000032.1"/>
</dbReference>
<name>A0A059KNK4_9BURK</name>
<evidence type="ECO:0000256" key="3">
    <source>
        <dbReference type="ARBA" id="ARBA00022692"/>
    </source>
</evidence>
<dbReference type="eggNOG" id="COG3206">
    <property type="taxonomic scope" value="Bacteria"/>
</dbReference>
<evidence type="ECO:0000256" key="5">
    <source>
        <dbReference type="ARBA" id="ARBA00023136"/>
    </source>
</evidence>
<gene>
    <name evidence="9" type="ORF">X805_13840</name>
</gene>
<dbReference type="AlphaFoldDB" id="A0A059KNK4"/>
<proteinExistence type="predicted"/>
<dbReference type="Pfam" id="PF02706">
    <property type="entry name" value="Wzz"/>
    <property type="match status" value="1"/>
</dbReference>